<evidence type="ECO:0000313" key="3">
    <source>
        <dbReference type="Proteomes" id="UP001356427"/>
    </source>
</evidence>
<dbReference type="EMBL" id="JAGTTL010000025">
    <property type="protein sequence ID" value="KAK6302343.1"/>
    <property type="molecule type" value="Genomic_DNA"/>
</dbReference>
<proteinExistence type="predicted"/>
<organism evidence="2 3">
    <name type="scientific">Coregonus suidteri</name>
    <dbReference type="NCBI Taxonomy" id="861788"/>
    <lineage>
        <taxon>Eukaryota</taxon>
        <taxon>Metazoa</taxon>
        <taxon>Chordata</taxon>
        <taxon>Craniata</taxon>
        <taxon>Vertebrata</taxon>
        <taxon>Euteleostomi</taxon>
        <taxon>Actinopterygii</taxon>
        <taxon>Neopterygii</taxon>
        <taxon>Teleostei</taxon>
        <taxon>Protacanthopterygii</taxon>
        <taxon>Salmoniformes</taxon>
        <taxon>Salmonidae</taxon>
        <taxon>Coregoninae</taxon>
        <taxon>Coregonus</taxon>
    </lineage>
</organism>
<gene>
    <name evidence="2" type="ORF">J4Q44_G00266980</name>
</gene>
<keyword evidence="3" id="KW-1185">Reference proteome</keyword>
<evidence type="ECO:0000313" key="2">
    <source>
        <dbReference type="EMBL" id="KAK6302343.1"/>
    </source>
</evidence>
<comment type="caution">
    <text evidence="2">The sequence shown here is derived from an EMBL/GenBank/DDBJ whole genome shotgun (WGS) entry which is preliminary data.</text>
</comment>
<evidence type="ECO:0000256" key="1">
    <source>
        <dbReference type="SAM" id="MobiDB-lite"/>
    </source>
</evidence>
<reference evidence="2 3" key="1">
    <citation type="submission" date="2021-04" db="EMBL/GenBank/DDBJ databases">
        <authorList>
            <person name="De Guttry C."/>
            <person name="Zahm M."/>
            <person name="Klopp C."/>
            <person name="Cabau C."/>
            <person name="Louis A."/>
            <person name="Berthelot C."/>
            <person name="Parey E."/>
            <person name="Roest Crollius H."/>
            <person name="Montfort J."/>
            <person name="Robinson-Rechavi M."/>
            <person name="Bucao C."/>
            <person name="Bouchez O."/>
            <person name="Gislard M."/>
            <person name="Lluch J."/>
            <person name="Milhes M."/>
            <person name="Lampietro C."/>
            <person name="Lopez Roques C."/>
            <person name="Donnadieu C."/>
            <person name="Braasch I."/>
            <person name="Desvignes T."/>
            <person name="Postlethwait J."/>
            <person name="Bobe J."/>
            <person name="Wedekind C."/>
            <person name="Guiguen Y."/>
        </authorList>
    </citation>
    <scope>NUCLEOTIDE SEQUENCE [LARGE SCALE GENOMIC DNA]</scope>
    <source>
        <strain evidence="2">Cs_M1</strain>
        <tissue evidence="2">Blood</tissue>
    </source>
</reference>
<dbReference type="Proteomes" id="UP001356427">
    <property type="component" value="Unassembled WGS sequence"/>
</dbReference>
<feature type="compositionally biased region" description="Polar residues" evidence="1">
    <location>
        <begin position="99"/>
        <end position="116"/>
    </location>
</feature>
<name>A0AAN8QLM5_9TELE</name>
<protein>
    <submittedName>
        <fullName evidence="2">Uncharacterized protein</fullName>
    </submittedName>
</protein>
<feature type="region of interest" description="Disordered" evidence="1">
    <location>
        <begin position="66"/>
        <end position="116"/>
    </location>
</feature>
<dbReference type="AlphaFoldDB" id="A0AAN8QLM5"/>
<sequence>MASLSLQTSYGSSEFSVVDTAVCGDRLTDKQGWAEREKSLEKYWNSDWSGSSDTLTSGYSRKLRTSRGRVVKGSQPAFHHEKRVTTPVEVGRRAETNWHSDFQQTGTQTTNKHTMC</sequence>
<accession>A0AAN8QLM5</accession>